<proteinExistence type="predicted"/>
<evidence type="ECO:0000313" key="5">
    <source>
        <dbReference type="Proteomes" id="UP001176961"/>
    </source>
</evidence>
<protein>
    <recommendedName>
        <fullName evidence="3">Protein kinase domain-containing protein</fullName>
    </recommendedName>
</protein>
<sequence>MSVTPSKSAPPKQDVAKDKKEEDKKQVTAISAEKKGPLLKSAEKREADKKKRKERVAKRQKMKENDILKSDNFTWHINKLLGSGGFGDVYKVVKENDADKKEYAMKTEMCEGDKRMLRLKVEVRVLGLCLNVENPEKRKHFIDLIDRGKTEKFKFMVMSLVGPSLEDIRKNIVGRNFSKSTSMQAAYQTLQAIGDLHEIGYLHRDIKPQNFAIGLGEDEKTIYMLDFGIARKYTVGNTKQVKVPRLQVKFLGTLRFASRACHNGIEQGRKDDLETWIYMAFDLIDDECGIPWKRLPDRTQVVVYKEKFFRFHFPRCYRLVPNEFKRILEYVNGMTFAEEPDYIYMTHSLRSIAKENKIDMDRKLDWIGRSKGDKPPTAEEDTSSDNKNTGSDDSEDSDRISRGGKSKIRRKSVDKLSSDSRKRGSTIGRKKLEGVALHLSSIYIFTLGQAALDASHDSSLSIRILIAFYCTNNVTIWSRKLILCVYHTEENHSHYTTYPRRQSLSYICKVECCGAAASLWARATLRAHELAWRGNRSNEETLLLLPRLNVLWRHVVFSATSCLNDASATWRERKARRLHHTTSLCKCNLGIDVEYNQLRSSALVWRWSLASERKIYSYPIAGSEIERDLRLKQGFLP</sequence>
<organism evidence="4 5">
    <name type="scientific">Cylicocyclus nassatus</name>
    <name type="common">Nematode worm</name>
    <dbReference type="NCBI Taxonomy" id="53992"/>
    <lineage>
        <taxon>Eukaryota</taxon>
        <taxon>Metazoa</taxon>
        <taxon>Ecdysozoa</taxon>
        <taxon>Nematoda</taxon>
        <taxon>Chromadorea</taxon>
        <taxon>Rhabditida</taxon>
        <taxon>Rhabditina</taxon>
        <taxon>Rhabditomorpha</taxon>
        <taxon>Strongyloidea</taxon>
        <taxon>Strongylidae</taxon>
        <taxon>Cylicocyclus</taxon>
    </lineage>
</organism>
<feature type="compositionally biased region" description="Basic and acidic residues" evidence="2">
    <location>
        <begin position="14"/>
        <end position="49"/>
    </location>
</feature>
<name>A0AA36GLD3_CYLNA</name>
<feature type="compositionally biased region" description="Basic and acidic residues" evidence="2">
    <location>
        <begin position="367"/>
        <end position="377"/>
    </location>
</feature>
<feature type="binding site" evidence="1">
    <location>
        <position position="106"/>
    </location>
    <ligand>
        <name>ATP</name>
        <dbReference type="ChEBI" id="CHEBI:30616"/>
    </ligand>
</feature>
<dbReference type="Gene3D" id="1.10.510.10">
    <property type="entry name" value="Transferase(Phosphotransferase) domain 1"/>
    <property type="match status" value="1"/>
</dbReference>
<dbReference type="Proteomes" id="UP001176961">
    <property type="component" value="Unassembled WGS sequence"/>
</dbReference>
<evidence type="ECO:0000256" key="1">
    <source>
        <dbReference type="PROSITE-ProRule" id="PRU10141"/>
    </source>
</evidence>
<accession>A0AA36GLD3</accession>
<evidence type="ECO:0000259" key="3">
    <source>
        <dbReference type="PROSITE" id="PS50011"/>
    </source>
</evidence>
<dbReference type="InterPro" id="IPR000719">
    <property type="entry name" value="Prot_kinase_dom"/>
</dbReference>
<evidence type="ECO:0000313" key="4">
    <source>
        <dbReference type="EMBL" id="CAJ0594191.1"/>
    </source>
</evidence>
<dbReference type="InterPro" id="IPR050235">
    <property type="entry name" value="CK1_Ser-Thr_kinase"/>
</dbReference>
<reference evidence="4" key="1">
    <citation type="submission" date="2023-07" db="EMBL/GenBank/DDBJ databases">
        <authorList>
            <consortium name="CYATHOMIX"/>
        </authorList>
    </citation>
    <scope>NUCLEOTIDE SEQUENCE</scope>
    <source>
        <strain evidence="4">N/A</strain>
    </source>
</reference>
<dbReference type="SUPFAM" id="SSF56112">
    <property type="entry name" value="Protein kinase-like (PK-like)"/>
    <property type="match status" value="1"/>
</dbReference>
<feature type="region of interest" description="Disordered" evidence="2">
    <location>
        <begin position="1"/>
        <end position="63"/>
    </location>
</feature>
<dbReference type="GO" id="GO:0004672">
    <property type="term" value="F:protein kinase activity"/>
    <property type="evidence" value="ECO:0007669"/>
    <property type="project" value="InterPro"/>
</dbReference>
<dbReference type="EMBL" id="CATQJL010000112">
    <property type="protein sequence ID" value="CAJ0594191.1"/>
    <property type="molecule type" value="Genomic_DNA"/>
</dbReference>
<dbReference type="InterPro" id="IPR011009">
    <property type="entry name" value="Kinase-like_dom_sf"/>
</dbReference>
<feature type="region of interest" description="Disordered" evidence="2">
    <location>
        <begin position="367"/>
        <end position="424"/>
    </location>
</feature>
<dbReference type="SMART" id="SM00220">
    <property type="entry name" value="S_TKc"/>
    <property type="match status" value="1"/>
</dbReference>
<keyword evidence="5" id="KW-1185">Reference proteome</keyword>
<dbReference type="GO" id="GO:0005524">
    <property type="term" value="F:ATP binding"/>
    <property type="evidence" value="ECO:0007669"/>
    <property type="project" value="UniProtKB-UniRule"/>
</dbReference>
<dbReference type="PROSITE" id="PS00107">
    <property type="entry name" value="PROTEIN_KINASE_ATP"/>
    <property type="match status" value="1"/>
</dbReference>
<feature type="compositionally biased region" description="Basic residues" evidence="2">
    <location>
        <begin position="50"/>
        <end position="61"/>
    </location>
</feature>
<gene>
    <name evidence="4" type="ORF">CYNAS_LOCUS6174</name>
</gene>
<dbReference type="AlphaFoldDB" id="A0AA36GLD3"/>
<keyword evidence="1" id="KW-0547">Nucleotide-binding</keyword>
<feature type="domain" description="Protein kinase" evidence="3">
    <location>
        <begin position="75"/>
        <end position="350"/>
    </location>
</feature>
<comment type="caution">
    <text evidence="4">The sequence shown here is derived from an EMBL/GenBank/DDBJ whole genome shotgun (WGS) entry which is preliminary data.</text>
</comment>
<feature type="compositionally biased region" description="Basic and acidic residues" evidence="2">
    <location>
        <begin position="411"/>
        <end position="422"/>
    </location>
</feature>
<dbReference type="PANTHER" id="PTHR11909">
    <property type="entry name" value="CASEIN KINASE-RELATED"/>
    <property type="match status" value="1"/>
</dbReference>
<dbReference type="PROSITE" id="PS50011">
    <property type="entry name" value="PROTEIN_KINASE_DOM"/>
    <property type="match status" value="1"/>
</dbReference>
<dbReference type="InterPro" id="IPR017441">
    <property type="entry name" value="Protein_kinase_ATP_BS"/>
</dbReference>
<evidence type="ECO:0000256" key="2">
    <source>
        <dbReference type="SAM" id="MobiDB-lite"/>
    </source>
</evidence>
<dbReference type="Pfam" id="PF00069">
    <property type="entry name" value="Pkinase"/>
    <property type="match status" value="1"/>
</dbReference>
<keyword evidence="1" id="KW-0067">ATP-binding</keyword>